<gene>
    <name evidence="1" type="ORF">TcWFU_001946</name>
</gene>
<dbReference type="EMBL" id="JAKROA010000007">
    <property type="protein sequence ID" value="KAL5105676.1"/>
    <property type="molecule type" value="Genomic_DNA"/>
</dbReference>
<dbReference type="InterPro" id="IPR027962">
    <property type="entry name" value="ERICH3"/>
</dbReference>
<dbReference type="Proteomes" id="UP001651158">
    <property type="component" value="Unassembled WGS sequence"/>
</dbReference>
<reference evidence="1 2" key="1">
    <citation type="journal article" date="2022" name="Front. Cell. Infect. Microbiol.">
        <title>The Genomes of Two Strains of Taenia crassiceps the Animal Model for the Study of Human Cysticercosis.</title>
        <authorList>
            <person name="Bobes R.J."/>
            <person name="Estrada K."/>
            <person name="Rios-Valencia D.G."/>
            <person name="Calderon-Gallegos A."/>
            <person name="de la Torre P."/>
            <person name="Carrero J.C."/>
            <person name="Sanchez-Flores A."/>
            <person name="Laclette J.P."/>
        </authorList>
    </citation>
    <scope>NUCLEOTIDE SEQUENCE [LARGE SCALE GENOMIC DNA]</scope>
    <source>
        <strain evidence="1">WFUcys</strain>
    </source>
</reference>
<dbReference type="PANTHER" id="PTHR23034:SF2">
    <property type="entry name" value="GLUTAMATE-RICH PROTEIN 3"/>
    <property type="match status" value="1"/>
</dbReference>
<proteinExistence type="predicted"/>
<protein>
    <submittedName>
        <fullName evidence="1">Uncharacterized protein</fullName>
    </submittedName>
</protein>
<accession>A0ABR4Q7M2</accession>
<comment type="caution">
    <text evidence="1">The sequence shown here is derived from an EMBL/GenBank/DDBJ whole genome shotgun (WGS) entry which is preliminary data.</text>
</comment>
<keyword evidence="2" id="KW-1185">Reference proteome</keyword>
<name>A0ABR4Q7M2_9CEST</name>
<evidence type="ECO:0000313" key="1">
    <source>
        <dbReference type="EMBL" id="KAL5105676.1"/>
    </source>
</evidence>
<dbReference type="PANTHER" id="PTHR23034">
    <property type="entry name" value="GLUTAMATE-RICH PROTEIN 3"/>
    <property type="match status" value="1"/>
</dbReference>
<organism evidence="1 2">
    <name type="scientific">Taenia crassiceps</name>
    <dbReference type="NCBI Taxonomy" id="6207"/>
    <lineage>
        <taxon>Eukaryota</taxon>
        <taxon>Metazoa</taxon>
        <taxon>Spiralia</taxon>
        <taxon>Lophotrochozoa</taxon>
        <taxon>Platyhelminthes</taxon>
        <taxon>Cestoda</taxon>
        <taxon>Eucestoda</taxon>
        <taxon>Cyclophyllidea</taxon>
        <taxon>Taeniidae</taxon>
        <taxon>Taenia</taxon>
    </lineage>
</organism>
<evidence type="ECO:0000313" key="2">
    <source>
        <dbReference type="Proteomes" id="UP001651158"/>
    </source>
</evidence>
<sequence>MTSAFIVANIAICSLEDYNILTDRHLAHFFNSPRVKHHLIKAGLITLNGEIVPEKVFRSELIRKARHEAALNAHIQALTDEVIAIERNRQIKARKSIEDILNSQRIRKIRAERRQKREVEVLKIILFDADGFVDLETEEERISRNADLLLSPLNGTVKYSISSKGNDEGRNGHIAKMTFAQSSKGIT</sequence>